<proteinExistence type="predicted"/>
<dbReference type="RefSeq" id="WP_359692261.1">
    <property type="nucleotide sequence ID" value="NZ_JBEYXT010000022.1"/>
</dbReference>
<feature type="region of interest" description="Disordered" evidence="1">
    <location>
        <begin position="1"/>
        <end position="72"/>
    </location>
</feature>
<feature type="compositionally biased region" description="Pro residues" evidence="1">
    <location>
        <begin position="30"/>
        <end position="39"/>
    </location>
</feature>
<evidence type="ECO:0000313" key="3">
    <source>
        <dbReference type="Proteomes" id="UP001551189"/>
    </source>
</evidence>
<evidence type="ECO:0000256" key="1">
    <source>
        <dbReference type="SAM" id="MobiDB-lite"/>
    </source>
</evidence>
<dbReference type="EMBL" id="JBEYXT010000022">
    <property type="protein sequence ID" value="MEU6800927.1"/>
    <property type="molecule type" value="Genomic_DNA"/>
</dbReference>
<dbReference type="Proteomes" id="UP001551189">
    <property type="component" value="Unassembled WGS sequence"/>
</dbReference>
<gene>
    <name evidence="2" type="ORF">ABZ931_07930</name>
</gene>
<feature type="compositionally biased region" description="Basic and acidic residues" evidence="1">
    <location>
        <begin position="63"/>
        <end position="72"/>
    </location>
</feature>
<organism evidence="2 3">
    <name type="scientific">Streptomyces neyagawaensis</name>
    <dbReference type="NCBI Taxonomy" id="42238"/>
    <lineage>
        <taxon>Bacteria</taxon>
        <taxon>Bacillati</taxon>
        <taxon>Actinomycetota</taxon>
        <taxon>Actinomycetes</taxon>
        <taxon>Kitasatosporales</taxon>
        <taxon>Streptomycetaceae</taxon>
        <taxon>Streptomyces</taxon>
    </lineage>
</organism>
<protein>
    <submittedName>
        <fullName evidence="2">Uncharacterized protein</fullName>
    </submittedName>
</protein>
<name>A0ABV3AUS2_9ACTN</name>
<comment type="caution">
    <text evidence="2">The sequence shown here is derived from an EMBL/GenBank/DDBJ whole genome shotgun (WGS) entry which is preliminary data.</text>
</comment>
<evidence type="ECO:0000313" key="2">
    <source>
        <dbReference type="EMBL" id="MEU6800927.1"/>
    </source>
</evidence>
<reference evidence="2 3" key="1">
    <citation type="submission" date="2024-06" db="EMBL/GenBank/DDBJ databases">
        <title>The Natural Products Discovery Center: Release of the First 8490 Sequenced Strains for Exploring Actinobacteria Biosynthetic Diversity.</title>
        <authorList>
            <person name="Kalkreuter E."/>
            <person name="Kautsar S.A."/>
            <person name="Yang D."/>
            <person name="Bader C.D."/>
            <person name="Teijaro C.N."/>
            <person name="Fluegel L."/>
            <person name="Davis C.M."/>
            <person name="Simpson J.R."/>
            <person name="Lauterbach L."/>
            <person name="Steele A.D."/>
            <person name="Gui C."/>
            <person name="Meng S."/>
            <person name="Li G."/>
            <person name="Viehrig K."/>
            <person name="Ye F."/>
            <person name="Su P."/>
            <person name="Kiefer A.F."/>
            <person name="Nichols A."/>
            <person name="Cepeda A.J."/>
            <person name="Yan W."/>
            <person name="Fan B."/>
            <person name="Jiang Y."/>
            <person name="Adhikari A."/>
            <person name="Zheng C.-J."/>
            <person name="Schuster L."/>
            <person name="Cowan T.M."/>
            <person name="Smanski M.J."/>
            <person name="Chevrette M.G."/>
            <person name="De Carvalho L.P.S."/>
            <person name="Shen B."/>
        </authorList>
    </citation>
    <scope>NUCLEOTIDE SEQUENCE [LARGE SCALE GENOMIC DNA]</scope>
    <source>
        <strain evidence="2 3">NPDC046851</strain>
    </source>
</reference>
<sequence>MTIDQTTHQPVRRPSEAAIPSAENSVPVAPTAPVPPTVPVAPTAPVAPAVPFPPAGEDEIDGAEPHIVRGID</sequence>
<accession>A0ABV3AUS2</accession>
<keyword evidence="3" id="KW-1185">Reference proteome</keyword>